<keyword evidence="1" id="KW-1015">Disulfide bond</keyword>
<dbReference type="SUPFAM" id="SSF50494">
    <property type="entry name" value="Trypsin-like serine proteases"/>
    <property type="match status" value="1"/>
</dbReference>
<dbReference type="PANTHER" id="PTHR24252:SF7">
    <property type="entry name" value="HYALIN"/>
    <property type="match status" value="1"/>
</dbReference>
<dbReference type="FunFam" id="2.40.10.10:FF:000068">
    <property type="entry name" value="transmembrane protease serine 2"/>
    <property type="match status" value="1"/>
</dbReference>
<feature type="domain" description="Peptidase S1" evidence="3">
    <location>
        <begin position="41"/>
        <end position="273"/>
    </location>
</feature>
<name>A0AAD4MH68_9BILA</name>
<dbReference type="SMART" id="SM00020">
    <property type="entry name" value="Tryp_SPc"/>
    <property type="match status" value="1"/>
</dbReference>
<dbReference type="CDD" id="cd00190">
    <property type="entry name" value="Tryp_SPc"/>
    <property type="match status" value="1"/>
</dbReference>
<organism evidence="4 5">
    <name type="scientific">Ditylenchus destructor</name>
    <dbReference type="NCBI Taxonomy" id="166010"/>
    <lineage>
        <taxon>Eukaryota</taxon>
        <taxon>Metazoa</taxon>
        <taxon>Ecdysozoa</taxon>
        <taxon>Nematoda</taxon>
        <taxon>Chromadorea</taxon>
        <taxon>Rhabditida</taxon>
        <taxon>Tylenchina</taxon>
        <taxon>Tylenchomorpha</taxon>
        <taxon>Sphaerularioidea</taxon>
        <taxon>Anguinidae</taxon>
        <taxon>Anguininae</taxon>
        <taxon>Ditylenchus</taxon>
    </lineage>
</organism>
<dbReference type="InterPro" id="IPR001314">
    <property type="entry name" value="Peptidase_S1A"/>
</dbReference>
<dbReference type="AlphaFoldDB" id="A0AAD4MH68"/>
<dbReference type="InterPro" id="IPR043504">
    <property type="entry name" value="Peptidase_S1_PA_chymotrypsin"/>
</dbReference>
<dbReference type="PROSITE" id="PS50240">
    <property type="entry name" value="TRYPSIN_DOM"/>
    <property type="match status" value="1"/>
</dbReference>
<accession>A0AAD4MH68</accession>
<dbReference type="GO" id="GO:0006508">
    <property type="term" value="P:proteolysis"/>
    <property type="evidence" value="ECO:0007669"/>
    <property type="project" value="InterPro"/>
</dbReference>
<comment type="caution">
    <text evidence="4">The sequence shown here is derived from an EMBL/GenBank/DDBJ whole genome shotgun (WGS) entry which is preliminary data.</text>
</comment>
<keyword evidence="2" id="KW-0732">Signal</keyword>
<dbReference type="PRINTS" id="PR00722">
    <property type="entry name" value="CHYMOTRYPSIN"/>
</dbReference>
<proteinExistence type="predicted"/>
<feature type="signal peptide" evidence="2">
    <location>
        <begin position="1"/>
        <end position="22"/>
    </location>
</feature>
<evidence type="ECO:0000313" key="5">
    <source>
        <dbReference type="Proteomes" id="UP001201812"/>
    </source>
</evidence>
<dbReference type="PROSITE" id="PS00134">
    <property type="entry name" value="TRYPSIN_HIS"/>
    <property type="match status" value="1"/>
</dbReference>
<dbReference type="PANTHER" id="PTHR24252">
    <property type="entry name" value="ACROSIN-RELATED"/>
    <property type="match status" value="1"/>
</dbReference>
<dbReference type="InterPro" id="IPR018114">
    <property type="entry name" value="TRYPSIN_HIS"/>
</dbReference>
<dbReference type="Pfam" id="PF00089">
    <property type="entry name" value="Trypsin"/>
    <property type="match status" value="1"/>
</dbReference>
<dbReference type="Proteomes" id="UP001201812">
    <property type="component" value="Unassembled WGS sequence"/>
</dbReference>
<keyword evidence="5" id="KW-1185">Reference proteome</keyword>
<feature type="chain" id="PRO_5042024429" evidence="2">
    <location>
        <begin position="23"/>
        <end position="283"/>
    </location>
</feature>
<sequence length="283" mass="31188">MAILRIFSVLFCLFLWAKIGFSDLNCGISSSGIPPHAQVRIVNGHNISAGDHPWLVHISIGCGGSIVSNRWILTAAHCNDDDRLTRKSVMFGTVNKTDQEAAWKSIKIQRGFSHPTWDPKYRTGLDIALGELSKRLPEFDDKIQPICLVKQYEEVYHSLAVVIGWGSYTGEGGPPGKEPQPTIAQETTVPIGKVSECGREGQKEYDICAGALQRGTEQVDSGGPLLVNKDGRWWQIGAVSRGGYLGSDWHNVTDLGLYSRVAKACPWIEETTKGEVKCQDFQF</sequence>
<evidence type="ECO:0000313" key="4">
    <source>
        <dbReference type="EMBL" id="KAI1695030.1"/>
    </source>
</evidence>
<dbReference type="Gene3D" id="2.40.10.10">
    <property type="entry name" value="Trypsin-like serine proteases"/>
    <property type="match status" value="1"/>
</dbReference>
<dbReference type="InterPro" id="IPR001254">
    <property type="entry name" value="Trypsin_dom"/>
</dbReference>
<dbReference type="InterPro" id="IPR009003">
    <property type="entry name" value="Peptidase_S1_PA"/>
</dbReference>
<evidence type="ECO:0000259" key="3">
    <source>
        <dbReference type="PROSITE" id="PS50240"/>
    </source>
</evidence>
<dbReference type="EMBL" id="JAKKPZ010000448">
    <property type="protein sequence ID" value="KAI1695030.1"/>
    <property type="molecule type" value="Genomic_DNA"/>
</dbReference>
<reference evidence="4" key="1">
    <citation type="submission" date="2022-01" db="EMBL/GenBank/DDBJ databases">
        <title>Genome Sequence Resource for Two Populations of Ditylenchus destructor, the Migratory Endoparasitic Phytonematode.</title>
        <authorList>
            <person name="Zhang H."/>
            <person name="Lin R."/>
            <person name="Xie B."/>
        </authorList>
    </citation>
    <scope>NUCLEOTIDE SEQUENCE</scope>
    <source>
        <strain evidence="4">BazhouSP</strain>
    </source>
</reference>
<protein>
    <submittedName>
        <fullName evidence="4">Trypsin domain-containing protein</fullName>
    </submittedName>
</protein>
<evidence type="ECO:0000256" key="2">
    <source>
        <dbReference type="SAM" id="SignalP"/>
    </source>
</evidence>
<evidence type="ECO:0000256" key="1">
    <source>
        <dbReference type="ARBA" id="ARBA00023157"/>
    </source>
</evidence>
<dbReference type="GO" id="GO:0004252">
    <property type="term" value="F:serine-type endopeptidase activity"/>
    <property type="evidence" value="ECO:0007669"/>
    <property type="project" value="InterPro"/>
</dbReference>
<gene>
    <name evidence="4" type="ORF">DdX_19805</name>
</gene>